<reference evidence="1 2" key="1">
    <citation type="submission" date="2015-04" db="EMBL/GenBank/DDBJ databases">
        <authorList>
            <person name="Syromyatnikov M.Y."/>
            <person name="Popov V.N."/>
        </authorList>
    </citation>
    <scope>NUCLEOTIDE SEQUENCE [LARGE SCALE GENOMIC DNA]</scope>
</reference>
<organism evidence="1 2">
    <name type="scientific">Clunio marinus</name>
    <dbReference type="NCBI Taxonomy" id="568069"/>
    <lineage>
        <taxon>Eukaryota</taxon>
        <taxon>Metazoa</taxon>
        <taxon>Ecdysozoa</taxon>
        <taxon>Arthropoda</taxon>
        <taxon>Hexapoda</taxon>
        <taxon>Insecta</taxon>
        <taxon>Pterygota</taxon>
        <taxon>Neoptera</taxon>
        <taxon>Endopterygota</taxon>
        <taxon>Diptera</taxon>
        <taxon>Nematocera</taxon>
        <taxon>Chironomoidea</taxon>
        <taxon>Chironomidae</taxon>
        <taxon>Clunio</taxon>
    </lineage>
</organism>
<gene>
    <name evidence="1" type="ORF">CLUMA_CG018505</name>
</gene>
<evidence type="ECO:0000313" key="1">
    <source>
        <dbReference type="EMBL" id="CRL05581.1"/>
    </source>
</evidence>
<dbReference type="AlphaFoldDB" id="A0A1J1IZD8"/>
<protein>
    <submittedName>
        <fullName evidence="1">CLUMA_CG018505, isoform A</fullName>
    </submittedName>
</protein>
<dbReference type="Proteomes" id="UP000183832">
    <property type="component" value="Unassembled WGS sequence"/>
</dbReference>
<evidence type="ECO:0000313" key="2">
    <source>
        <dbReference type="Proteomes" id="UP000183832"/>
    </source>
</evidence>
<proteinExistence type="predicted"/>
<dbReference type="EMBL" id="CVRI01000064">
    <property type="protein sequence ID" value="CRL05581.1"/>
    <property type="molecule type" value="Genomic_DNA"/>
</dbReference>
<name>A0A1J1IZD8_9DIPT</name>
<keyword evidence="2" id="KW-1185">Reference proteome</keyword>
<sequence>MECYYAMLCQQYSCFLISTLDKVVDYILKQQKHSKHLANSFYFVYIRNNKVQLCSIRSISIPMKQNRQRMKLQSIKQLTLSLMRMAK</sequence>
<accession>A0A1J1IZD8</accession>